<keyword evidence="3" id="KW-1185">Reference proteome</keyword>
<gene>
    <name evidence="2" type="ORF">BDCG_16070</name>
</gene>
<dbReference type="GeneID" id="69030962"/>
<proteinExistence type="predicted"/>
<sequence>MAVGGAGEGLDTDEPTGRRDDTPLQGTATTTAAAREVGGGGGGVAMGVVLPRLSDAAVSAFNLAFLAATEAAATP</sequence>
<evidence type="ECO:0000313" key="3">
    <source>
        <dbReference type="Proteomes" id="UP000002039"/>
    </source>
</evidence>
<dbReference type="Proteomes" id="UP000002039">
    <property type="component" value="Unassembled WGS sequence"/>
</dbReference>
<evidence type="ECO:0000256" key="1">
    <source>
        <dbReference type="SAM" id="MobiDB-lite"/>
    </source>
</evidence>
<accession>A0ABX2VQY0</accession>
<feature type="region of interest" description="Disordered" evidence="1">
    <location>
        <begin position="1"/>
        <end position="41"/>
    </location>
</feature>
<feature type="compositionally biased region" description="Low complexity" evidence="1">
    <location>
        <begin position="26"/>
        <end position="36"/>
    </location>
</feature>
<dbReference type="EMBL" id="EQ999973">
    <property type="protein sequence ID" value="OAS99336.1"/>
    <property type="molecule type" value="Genomic_DNA"/>
</dbReference>
<reference evidence="3" key="1">
    <citation type="journal article" date="2015" name="PLoS Genet.">
        <title>The dynamic genome and transcriptome of the human fungal pathogen Blastomyces and close relative Emmonsia.</title>
        <authorList>
            <person name="Munoz J.F."/>
            <person name="Gauthier G.M."/>
            <person name="Desjardins C.A."/>
            <person name="Gallo J.E."/>
            <person name="Holder J."/>
            <person name="Sullivan T.D."/>
            <person name="Marty A.J."/>
            <person name="Carmen J.C."/>
            <person name="Chen Z."/>
            <person name="Ding L."/>
            <person name="Gujja S."/>
            <person name="Magrini V."/>
            <person name="Misas E."/>
            <person name="Mitreva M."/>
            <person name="Priest M."/>
            <person name="Saif S."/>
            <person name="Whiston E.A."/>
            <person name="Young S."/>
            <person name="Zeng Q."/>
            <person name="Goldman W.E."/>
            <person name="Mardis E.R."/>
            <person name="Taylor J.W."/>
            <person name="McEwen J.G."/>
            <person name="Clay O.K."/>
            <person name="Klein B.S."/>
            <person name="Cuomo C.A."/>
        </authorList>
    </citation>
    <scope>NUCLEOTIDE SEQUENCE [LARGE SCALE GENOMIC DNA]</scope>
    <source>
        <strain evidence="3">ER-3 / ATCC MYA-2586</strain>
    </source>
</reference>
<evidence type="ECO:0000313" key="2">
    <source>
        <dbReference type="EMBL" id="OAS99336.1"/>
    </source>
</evidence>
<organism evidence="2 3">
    <name type="scientific">Ajellomyces dermatitidis (strain ER-3 / ATCC MYA-2586)</name>
    <name type="common">Blastomyces dermatitidis</name>
    <dbReference type="NCBI Taxonomy" id="559297"/>
    <lineage>
        <taxon>Eukaryota</taxon>
        <taxon>Fungi</taxon>
        <taxon>Dikarya</taxon>
        <taxon>Ascomycota</taxon>
        <taxon>Pezizomycotina</taxon>
        <taxon>Eurotiomycetes</taxon>
        <taxon>Eurotiomycetidae</taxon>
        <taxon>Onygenales</taxon>
        <taxon>Ajellomycetaceae</taxon>
        <taxon>Blastomyces</taxon>
    </lineage>
</organism>
<dbReference type="RefSeq" id="XP_045279064.1">
    <property type="nucleotide sequence ID" value="XM_045425345.1"/>
</dbReference>
<name>A0ABX2VQY0_AJEDR</name>
<protein>
    <submittedName>
        <fullName evidence="2">Uncharacterized protein</fullName>
    </submittedName>
</protein>